<comment type="caution">
    <text evidence="1">The sequence shown here is derived from an EMBL/GenBank/DDBJ whole genome shotgun (WGS) entry which is preliminary data.</text>
</comment>
<evidence type="ECO:0000313" key="1">
    <source>
        <dbReference type="EMBL" id="KAK0732231.1"/>
    </source>
</evidence>
<sequence>MEWVGCLGRCEPASIEATARPRGAHGRRVLLLHDAWGMHQAYIAAPTCTFSPSPELSCDLATCHRRLVPRPPIPKGTTRSSLLAHHTCSVPLTGLDGPDRAHSHSHESPRHSTAGLGAYRLSCSLAFATKGTHSCPALSRTKPSSILTARCRLRTIDGPWFKASGGVVWPQTCSSLAWLSCHISDQSTLLHVTGVSRSTTIFGADLLETARADESPLTHLRISYPRPTSSVCCALNAFPLTHTLLLRFPRGSSCSHTKFFFFFFGPGVKGCCTSADVWISVCKARLAAEGTGVGLISTNF</sequence>
<accession>A0AA40ECD1</accession>
<name>A0AA40ECD1_9PEZI</name>
<evidence type="ECO:0000313" key="2">
    <source>
        <dbReference type="Proteomes" id="UP001172102"/>
    </source>
</evidence>
<proteinExistence type="predicted"/>
<organism evidence="1 2">
    <name type="scientific">Lasiosphaeris hirsuta</name>
    <dbReference type="NCBI Taxonomy" id="260670"/>
    <lineage>
        <taxon>Eukaryota</taxon>
        <taxon>Fungi</taxon>
        <taxon>Dikarya</taxon>
        <taxon>Ascomycota</taxon>
        <taxon>Pezizomycotina</taxon>
        <taxon>Sordariomycetes</taxon>
        <taxon>Sordariomycetidae</taxon>
        <taxon>Sordariales</taxon>
        <taxon>Lasiosphaeriaceae</taxon>
        <taxon>Lasiosphaeris</taxon>
    </lineage>
</organism>
<keyword evidence="2" id="KW-1185">Reference proteome</keyword>
<protein>
    <submittedName>
        <fullName evidence="1">Uncharacterized protein</fullName>
    </submittedName>
</protein>
<dbReference type="EMBL" id="JAUKUA010000001">
    <property type="protein sequence ID" value="KAK0732231.1"/>
    <property type="molecule type" value="Genomic_DNA"/>
</dbReference>
<dbReference type="Proteomes" id="UP001172102">
    <property type="component" value="Unassembled WGS sequence"/>
</dbReference>
<gene>
    <name evidence="1" type="ORF">B0H67DRAFT_96040</name>
</gene>
<reference evidence="1" key="1">
    <citation type="submission" date="2023-06" db="EMBL/GenBank/DDBJ databases">
        <title>Genome-scale phylogeny and comparative genomics of the fungal order Sordariales.</title>
        <authorList>
            <consortium name="Lawrence Berkeley National Laboratory"/>
            <person name="Hensen N."/>
            <person name="Bonometti L."/>
            <person name="Westerberg I."/>
            <person name="Brannstrom I.O."/>
            <person name="Guillou S."/>
            <person name="Cros-Aarteil S."/>
            <person name="Calhoun S."/>
            <person name="Haridas S."/>
            <person name="Kuo A."/>
            <person name="Mondo S."/>
            <person name="Pangilinan J."/>
            <person name="Riley R."/>
            <person name="Labutti K."/>
            <person name="Andreopoulos B."/>
            <person name="Lipzen A."/>
            <person name="Chen C."/>
            <person name="Yanf M."/>
            <person name="Daum C."/>
            <person name="Ng V."/>
            <person name="Clum A."/>
            <person name="Steindorff A."/>
            <person name="Ohm R."/>
            <person name="Martin F."/>
            <person name="Silar P."/>
            <person name="Natvig D."/>
            <person name="Lalanne C."/>
            <person name="Gautier V."/>
            <person name="Ament-Velasquez S.L."/>
            <person name="Kruys A."/>
            <person name="Hutchinson M.I."/>
            <person name="Powell A.J."/>
            <person name="Barry K."/>
            <person name="Miller A.N."/>
            <person name="Grigoriev I.V."/>
            <person name="Debuchy R."/>
            <person name="Gladieux P."/>
            <person name="Thoren M.H."/>
            <person name="Johannesson H."/>
        </authorList>
    </citation>
    <scope>NUCLEOTIDE SEQUENCE</scope>
    <source>
        <strain evidence="1">SMH4607-1</strain>
    </source>
</reference>
<dbReference type="AlphaFoldDB" id="A0AA40ECD1"/>